<evidence type="ECO:0000256" key="3">
    <source>
        <dbReference type="SAM" id="MobiDB-lite"/>
    </source>
</evidence>
<feature type="region of interest" description="Disordered" evidence="3">
    <location>
        <begin position="92"/>
        <end position="116"/>
    </location>
</feature>
<dbReference type="Pfam" id="PF00436">
    <property type="entry name" value="SSB"/>
    <property type="match status" value="1"/>
</dbReference>
<accession>A0A7C9J1K1</accession>
<dbReference type="Proteomes" id="UP000481947">
    <property type="component" value="Unassembled WGS sequence"/>
</dbReference>
<gene>
    <name evidence="4" type="ORF">F5985_03240</name>
</gene>
<evidence type="ECO:0000313" key="5">
    <source>
        <dbReference type="Proteomes" id="UP000481947"/>
    </source>
</evidence>
<evidence type="ECO:0000256" key="2">
    <source>
        <dbReference type="PROSITE-ProRule" id="PRU00252"/>
    </source>
</evidence>
<sequence>MIDVLIQGRIRGGVTIKPNQQGKDYAIFRLSTTDKNGEPLLCGCITFDAAAVEAVQRLGNGDPVAVSGEASIHSWRDRNGVERLGMDVTVHQAMSPHHAGRKRTGRMQQEADDRAG</sequence>
<evidence type="ECO:0000256" key="1">
    <source>
        <dbReference type="ARBA" id="ARBA00023125"/>
    </source>
</evidence>
<protein>
    <submittedName>
        <fullName evidence="4">Single-stranded DNA-binding protein</fullName>
    </submittedName>
</protein>
<dbReference type="InterPro" id="IPR000424">
    <property type="entry name" value="Primosome_PriB/ssb"/>
</dbReference>
<dbReference type="PROSITE" id="PS50935">
    <property type="entry name" value="SSB"/>
    <property type="match status" value="1"/>
</dbReference>
<dbReference type="AlphaFoldDB" id="A0A7C9J1K1"/>
<dbReference type="GO" id="GO:0003697">
    <property type="term" value="F:single-stranded DNA binding"/>
    <property type="evidence" value="ECO:0007669"/>
    <property type="project" value="InterPro"/>
</dbReference>
<proteinExistence type="predicted"/>
<keyword evidence="1 2" id="KW-0238">DNA-binding</keyword>
<dbReference type="Gene3D" id="2.40.50.140">
    <property type="entry name" value="Nucleic acid-binding proteins"/>
    <property type="match status" value="1"/>
</dbReference>
<reference evidence="4 5" key="1">
    <citation type="submission" date="2019-09" db="EMBL/GenBank/DDBJ databases">
        <title>Identification of Malikia spinosa a prominent benzene-, toluene-, and ethylbenzene-degrading bacterium: enrichment, isolation and whole genome sequencing.</title>
        <authorList>
            <person name="Tancsics A."/>
            <person name="Revesz F."/>
            <person name="Kriszt B."/>
        </authorList>
    </citation>
    <scope>NUCLEOTIDE SEQUENCE [LARGE SCALE GENOMIC DNA]</scope>
    <source>
        <strain evidence="4 5">AB6</strain>
    </source>
</reference>
<name>A0A7C9J1K1_9BURK</name>
<dbReference type="RefSeq" id="WP_161124299.1">
    <property type="nucleotide sequence ID" value="NZ_VYSB01000002.1"/>
</dbReference>
<dbReference type="InterPro" id="IPR012340">
    <property type="entry name" value="NA-bd_OB-fold"/>
</dbReference>
<comment type="caution">
    <text evidence="4">The sequence shown here is derived from an EMBL/GenBank/DDBJ whole genome shotgun (WGS) entry which is preliminary data.</text>
</comment>
<organism evidence="4 5">
    <name type="scientific">Malikia spinosa</name>
    <dbReference type="NCBI Taxonomy" id="86180"/>
    <lineage>
        <taxon>Bacteria</taxon>
        <taxon>Pseudomonadati</taxon>
        <taxon>Pseudomonadota</taxon>
        <taxon>Betaproteobacteria</taxon>
        <taxon>Burkholderiales</taxon>
        <taxon>Comamonadaceae</taxon>
        <taxon>Malikia</taxon>
    </lineage>
</organism>
<evidence type="ECO:0000313" key="4">
    <source>
        <dbReference type="EMBL" id="MYZ51175.1"/>
    </source>
</evidence>
<dbReference type="SUPFAM" id="SSF50249">
    <property type="entry name" value="Nucleic acid-binding proteins"/>
    <property type="match status" value="1"/>
</dbReference>
<dbReference type="EMBL" id="VYSB01000002">
    <property type="protein sequence ID" value="MYZ51175.1"/>
    <property type="molecule type" value="Genomic_DNA"/>
</dbReference>